<dbReference type="RefSeq" id="WP_257317905.1">
    <property type="nucleotide sequence ID" value="NZ_JANFDG010000035.1"/>
</dbReference>
<name>A0ABV7DDJ8_9HYPH</name>
<protein>
    <submittedName>
        <fullName evidence="1">Uncharacterized protein</fullName>
    </submittedName>
</protein>
<evidence type="ECO:0000313" key="2">
    <source>
        <dbReference type="Proteomes" id="UP001595377"/>
    </source>
</evidence>
<proteinExistence type="predicted"/>
<dbReference type="Proteomes" id="UP001595377">
    <property type="component" value="Unassembled WGS sequence"/>
</dbReference>
<accession>A0ABV7DDJ8</accession>
<organism evidence="1 2">
    <name type="scientific">Shinella pollutisoli</name>
    <dbReference type="NCBI Taxonomy" id="2250594"/>
    <lineage>
        <taxon>Bacteria</taxon>
        <taxon>Pseudomonadati</taxon>
        <taxon>Pseudomonadota</taxon>
        <taxon>Alphaproteobacteria</taxon>
        <taxon>Hyphomicrobiales</taxon>
        <taxon>Rhizobiaceae</taxon>
        <taxon>Shinella</taxon>
    </lineage>
</organism>
<evidence type="ECO:0000313" key="1">
    <source>
        <dbReference type="EMBL" id="MFC3072367.1"/>
    </source>
</evidence>
<dbReference type="EMBL" id="JBHRSP010000006">
    <property type="protein sequence ID" value="MFC3072367.1"/>
    <property type="molecule type" value="Genomic_DNA"/>
</dbReference>
<sequence>MSKTVILDDAERDRRLVNHINEILRHCRIGRVEPKARPAVSPRIADIMLPYPVMPAWPFDSPSPPTPMFMDKCGCKVGSVCMNAACPHAVQVTCAA</sequence>
<keyword evidence="2" id="KW-1185">Reference proteome</keyword>
<reference evidence="2" key="1">
    <citation type="journal article" date="2019" name="Int. J. Syst. Evol. Microbiol.">
        <title>The Global Catalogue of Microorganisms (GCM) 10K type strain sequencing project: providing services to taxonomists for standard genome sequencing and annotation.</title>
        <authorList>
            <consortium name="The Broad Institute Genomics Platform"/>
            <consortium name="The Broad Institute Genome Sequencing Center for Infectious Disease"/>
            <person name="Wu L."/>
            <person name="Ma J."/>
        </authorList>
    </citation>
    <scope>NUCLEOTIDE SEQUENCE [LARGE SCALE GENOMIC DNA]</scope>
    <source>
        <strain evidence="2">KCTC 52677</strain>
    </source>
</reference>
<gene>
    <name evidence="1" type="ORF">ACFOHH_04530</name>
</gene>
<comment type="caution">
    <text evidence="1">The sequence shown here is derived from an EMBL/GenBank/DDBJ whole genome shotgun (WGS) entry which is preliminary data.</text>
</comment>